<reference evidence="2" key="2">
    <citation type="submission" date="2022-03" db="EMBL/GenBank/DDBJ databases">
        <title>Genome Encyclopedia of Bacteria and Archaea VI: Functional Genomics of Type Strains.</title>
        <authorList>
            <person name="Whitman W."/>
        </authorList>
    </citation>
    <scope>NUCLEOTIDE SEQUENCE</scope>
    <source>
        <strain evidence="2">HSC-15S17</strain>
    </source>
</reference>
<evidence type="ECO:0000313" key="2">
    <source>
        <dbReference type="EMBL" id="MCP2008989.1"/>
    </source>
</evidence>
<reference evidence="1" key="1">
    <citation type="submission" date="2021-07" db="EMBL/GenBank/DDBJ databases">
        <title>Characterization of violacein-producing bacteria and related species.</title>
        <authorList>
            <person name="Wilson H.S."/>
            <person name="De Leon M.E."/>
        </authorList>
    </citation>
    <scope>NUCLEOTIDE SEQUENCE</scope>
    <source>
        <strain evidence="1">HSC-15S17</strain>
    </source>
</reference>
<evidence type="ECO:0000313" key="4">
    <source>
        <dbReference type="Proteomes" id="UP001162889"/>
    </source>
</evidence>
<dbReference type="EMBL" id="JALJZU010000005">
    <property type="protein sequence ID" value="MCP2008989.1"/>
    <property type="molecule type" value="Genomic_DNA"/>
</dbReference>
<organism evidence="1 3">
    <name type="scientific">Duganella violaceipulchra</name>
    <dbReference type="NCBI Taxonomy" id="2849652"/>
    <lineage>
        <taxon>Bacteria</taxon>
        <taxon>Pseudomonadati</taxon>
        <taxon>Pseudomonadota</taxon>
        <taxon>Betaproteobacteria</taxon>
        <taxon>Burkholderiales</taxon>
        <taxon>Oxalobacteraceae</taxon>
        <taxon>Telluria group</taxon>
        <taxon>Duganella</taxon>
    </lineage>
</organism>
<dbReference type="RefSeq" id="WP_217944378.1">
    <property type="nucleotide sequence ID" value="NZ_JAHTGR010000012.1"/>
</dbReference>
<dbReference type="InterPro" id="IPR049457">
    <property type="entry name" value="Emfourin"/>
</dbReference>
<sequence>MTRLSLRCTGGFTGPAGAQTRTVDLSLLPPHQAHELEHLLAASDFFALPDKLLKPAPRSSDFLYDLKVDQGPQAHCIRYHLDAVPPPLKELTDKLSEVEPD</sequence>
<dbReference type="Pfam" id="PF20242">
    <property type="entry name" value="Emfourin"/>
    <property type="match status" value="1"/>
</dbReference>
<protein>
    <submittedName>
        <fullName evidence="1">Uncharacterized protein</fullName>
    </submittedName>
</protein>
<accession>A0AA41L9V5</accession>
<dbReference type="EMBL" id="JAHTGR010000012">
    <property type="protein sequence ID" value="MBV6323635.1"/>
    <property type="molecule type" value="Genomic_DNA"/>
</dbReference>
<evidence type="ECO:0000313" key="1">
    <source>
        <dbReference type="EMBL" id="MBV6323635.1"/>
    </source>
</evidence>
<dbReference type="AlphaFoldDB" id="A0AA41L9V5"/>
<gene>
    <name evidence="1" type="ORF">KVP70_22110</name>
    <name evidence="2" type="ORF">L1274_002702</name>
</gene>
<proteinExistence type="predicted"/>
<comment type="caution">
    <text evidence="1">The sequence shown here is derived from an EMBL/GenBank/DDBJ whole genome shotgun (WGS) entry which is preliminary data.</text>
</comment>
<keyword evidence="4" id="KW-1185">Reference proteome</keyword>
<dbReference type="Proteomes" id="UP001162889">
    <property type="component" value="Unassembled WGS sequence"/>
</dbReference>
<name>A0AA41L9V5_9BURK</name>
<dbReference type="Proteomes" id="UP001155901">
    <property type="component" value="Unassembled WGS sequence"/>
</dbReference>
<evidence type="ECO:0000313" key="3">
    <source>
        <dbReference type="Proteomes" id="UP001155901"/>
    </source>
</evidence>